<dbReference type="PRINTS" id="PR00368">
    <property type="entry name" value="FADPNR"/>
</dbReference>
<dbReference type="Gene3D" id="3.50.50.100">
    <property type="match status" value="3"/>
</dbReference>
<dbReference type="SUPFAM" id="SSF51905">
    <property type="entry name" value="FAD/NAD(P)-binding domain"/>
    <property type="match status" value="2"/>
</dbReference>
<proteinExistence type="predicted"/>
<sequence>MAGIVSTPKQGKRVVVIGGGVAGSLAAKLLQADADVTLIDPKEYFEITWASLRSMVEPSFAERTVINHKNYFKKGRVVTSPAINITESDVMTKDGAVIGYDYLVIATGHNDLFPKTRQEKLSQYQAEYEKIVSSQSVLIVGGGPSGVELAAEIAVDFPEKKVTLVHKGPRLLEFVGEKAADKAFDWLESKKVEVILNQSVDLSSASDGNKTYRTSGGETIHADCHFLCVGKPLASQWLSGTVLKDSLDGKGRVMVDEHLRVKDRKNVFAIGDITNIPEMKQGYIAESHANVAVKNIKVMMSGGKKKRLSTYKPGSEIAIVSLGRRDSVAQFPFVTVVGCLPGLIKSKDLFVGKTRKARGLRIVSTSKQGKRVVVIGGGVAGSLAAKLLQADADVTLIDPKEYFEITWASLRSMVEPSFAERTVINHKNYFKKGRVVTSPAINITESDVTTKDGAVIGYDYLVVATGHNDLLPKTRQEKLSQYQAEYEKIISSQSVLIVGGGPSGVELAAEIAVDFPEKKVTLPLASQWLSGTVLKDSLDGKGRVMVDEHLRVKDRKNVFAIGDITNIPEMKQGYIAESHANVAVKNIKVMMSGGKKKRLSTYKPGSEIAIVSLGRRDSVAQFPFVTVVGCLPGLIKSKDLFVGKTRKARGLSPKLVQVWSECWFAYVICVYLEIPQSTQLGGQPKSSFEGNLNLCGLPLQESCFRYHAPSAPEEHHLKPPKREQVLNWKAVAMGYGPGVLFGLVIGQVLYSYKPVLFYKLFRL</sequence>
<evidence type="ECO:0000256" key="2">
    <source>
        <dbReference type="SAM" id="Phobius"/>
    </source>
</evidence>
<dbReference type="Pfam" id="PF07992">
    <property type="entry name" value="Pyr_redox_2"/>
    <property type="match status" value="2"/>
</dbReference>
<dbReference type="PANTHER" id="PTHR43735:SF14">
    <property type="entry name" value="FAD_NAD(P)-BINDING OXIDOREDUCTASE FAMILY PROTEIN"/>
    <property type="match status" value="1"/>
</dbReference>
<keyword evidence="2" id="KW-0812">Transmembrane</keyword>
<protein>
    <recommendedName>
        <fullName evidence="3">FAD/NAD(P)-binding domain-containing protein</fullName>
    </recommendedName>
</protein>
<dbReference type="FunFam" id="3.50.50.100:FF:000006">
    <property type="entry name" value="apoptosis-inducing factor 2"/>
    <property type="match status" value="1"/>
</dbReference>
<feature type="domain" description="FAD/NAD(P)-binding" evidence="3">
    <location>
        <begin position="13"/>
        <end position="278"/>
    </location>
</feature>
<organism evidence="4 5">
    <name type="scientific">Brassica cretica</name>
    <name type="common">Mustard</name>
    <dbReference type="NCBI Taxonomy" id="69181"/>
    <lineage>
        <taxon>Eukaryota</taxon>
        <taxon>Viridiplantae</taxon>
        <taxon>Streptophyta</taxon>
        <taxon>Embryophyta</taxon>
        <taxon>Tracheophyta</taxon>
        <taxon>Spermatophyta</taxon>
        <taxon>Magnoliopsida</taxon>
        <taxon>eudicotyledons</taxon>
        <taxon>Gunneridae</taxon>
        <taxon>Pentapetalae</taxon>
        <taxon>rosids</taxon>
        <taxon>malvids</taxon>
        <taxon>Brassicales</taxon>
        <taxon>Brassicaceae</taxon>
        <taxon>Brassiceae</taxon>
        <taxon>Brassica</taxon>
    </lineage>
</organism>
<evidence type="ECO:0000313" key="4">
    <source>
        <dbReference type="EMBL" id="KAF2596642.1"/>
    </source>
</evidence>
<gene>
    <name evidence="4" type="ORF">F2Q68_00007649</name>
</gene>
<dbReference type="GO" id="GO:0005737">
    <property type="term" value="C:cytoplasm"/>
    <property type="evidence" value="ECO:0007669"/>
    <property type="project" value="TreeGrafter"/>
</dbReference>
<evidence type="ECO:0000259" key="3">
    <source>
        <dbReference type="Pfam" id="PF07992"/>
    </source>
</evidence>
<dbReference type="EMBL" id="QGKW02000717">
    <property type="protein sequence ID" value="KAF2596642.1"/>
    <property type="molecule type" value="Genomic_DNA"/>
</dbReference>
<dbReference type="InterPro" id="IPR023753">
    <property type="entry name" value="FAD/NAD-binding_dom"/>
</dbReference>
<evidence type="ECO:0000256" key="1">
    <source>
        <dbReference type="ARBA" id="ARBA00057036"/>
    </source>
</evidence>
<dbReference type="InterPro" id="IPR036188">
    <property type="entry name" value="FAD/NAD-bd_sf"/>
</dbReference>
<reference evidence="4" key="1">
    <citation type="submission" date="2019-12" db="EMBL/GenBank/DDBJ databases">
        <title>Genome sequencing and annotation of Brassica cretica.</title>
        <authorList>
            <person name="Studholme D.J."/>
            <person name="Sarris P.F."/>
        </authorList>
    </citation>
    <scope>NUCLEOTIDE SEQUENCE</scope>
    <source>
        <strain evidence="4">PFS-001/15</strain>
        <tissue evidence="4">Leaf</tissue>
    </source>
</reference>
<comment type="caution">
    <text evidence="4">The sequence shown here is derived from an EMBL/GenBank/DDBJ whole genome shotgun (WGS) entry which is preliminary data.</text>
</comment>
<dbReference type="GO" id="GO:0004174">
    <property type="term" value="F:electron-transferring-flavoprotein dehydrogenase activity"/>
    <property type="evidence" value="ECO:0007669"/>
    <property type="project" value="TreeGrafter"/>
</dbReference>
<comment type="function">
    <text evidence="1">Putative FAD-dependent oxidoreductase.</text>
</comment>
<dbReference type="AlphaFoldDB" id="A0A8S9KRE5"/>
<accession>A0A8S9KRE5</accession>
<evidence type="ECO:0000313" key="5">
    <source>
        <dbReference type="Proteomes" id="UP000712281"/>
    </source>
</evidence>
<dbReference type="Proteomes" id="UP000712281">
    <property type="component" value="Unassembled WGS sequence"/>
</dbReference>
<dbReference type="GO" id="GO:0050660">
    <property type="term" value="F:flavin adenine dinucleotide binding"/>
    <property type="evidence" value="ECO:0007669"/>
    <property type="project" value="TreeGrafter"/>
</dbReference>
<name>A0A8S9KRE5_BRACR</name>
<feature type="transmembrane region" description="Helical" evidence="2">
    <location>
        <begin position="732"/>
        <end position="752"/>
    </location>
</feature>
<keyword evidence="2" id="KW-1133">Transmembrane helix</keyword>
<dbReference type="PANTHER" id="PTHR43735">
    <property type="entry name" value="APOPTOSIS-INDUCING FACTOR 1"/>
    <property type="match status" value="1"/>
</dbReference>
<keyword evidence="2" id="KW-0472">Membrane</keyword>
<feature type="domain" description="FAD/NAD(P)-binding" evidence="3">
    <location>
        <begin position="371"/>
        <end position="523"/>
    </location>
</feature>